<evidence type="ECO:0000313" key="2">
    <source>
        <dbReference type="EMBL" id="KAG6469140.1"/>
    </source>
</evidence>
<feature type="transmembrane region" description="Helical" evidence="1">
    <location>
        <begin position="151"/>
        <end position="172"/>
    </location>
</feature>
<protein>
    <submittedName>
        <fullName evidence="2">Uncharacterized protein</fullName>
    </submittedName>
</protein>
<dbReference type="Pfam" id="PF06708">
    <property type="entry name" value="DUF1195"/>
    <property type="match status" value="1"/>
</dbReference>
<keyword evidence="1" id="KW-1133">Transmembrane helix</keyword>
<dbReference type="Proteomes" id="UP000734854">
    <property type="component" value="Unassembled WGS sequence"/>
</dbReference>
<accession>A0A8J5EAJ3</accession>
<dbReference type="SUPFAM" id="SSF51126">
    <property type="entry name" value="Pectin lyase-like"/>
    <property type="match status" value="1"/>
</dbReference>
<dbReference type="PANTHER" id="PTHR34358">
    <property type="entry name" value="OS03G0411600 PROTEIN"/>
    <property type="match status" value="1"/>
</dbReference>
<evidence type="ECO:0000256" key="1">
    <source>
        <dbReference type="SAM" id="Phobius"/>
    </source>
</evidence>
<reference evidence="2 3" key="1">
    <citation type="submission" date="2020-08" db="EMBL/GenBank/DDBJ databases">
        <title>Plant Genome Project.</title>
        <authorList>
            <person name="Zhang R.-G."/>
        </authorList>
    </citation>
    <scope>NUCLEOTIDE SEQUENCE [LARGE SCALE GENOMIC DNA]</scope>
    <source>
        <tissue evidence="2">Rhizome</tissue>
    </source>
</reference>
<comment type="caution">
    <text evidence="2">The sequence shown here is derived from an EMBL/GenBank/DDBJ whole genome shotgun (WGS) entry which is preliminary data.</text>
</comment>
<dbReference type="InterPro" id="IPR010608">
    <property type="entry name" value="DUF1195"/>
</dbReference>
<gene>
    <name evidence="2" type="ORF">ZIOFF_073838</name>
</gene>
<keyword evidence="3" id="KW-1185">Reference proteome</keyword>
<keyword evidence="1" id="KW-0472">Membrane</keyword>
<proteinExistence type="predicted"/>
<dbReference type="EMBL" id="JACMSC010000022">
    <property type="protein sequence ID" value="KAG6469140.1"/>
    <property type="molecule type" value="Genomic_DNA"/>
</dbReference>
<sequence>MEEEGRFRLVALLLVRCTKRAASGIILVSQDGSGYPTTVQAAVDRVLVDNNNRGEVSCPIHKDLHYQDFNGQQVGTYNSATVAVDSDYFRANAITFQEIHHAFVSYSSIHDSYRRGGGGDGKAKPHLLSLVLQFSHRTMKQAAAAAGRYKLWALAAILLLALWSVLTGTVTIKRFSRRPSDDDLGGPDFDDLDVLVRPRPLCFLLNHPLAAPQ</sequence>
<organism evidence="2 3">
    <name type="scientific">Zingiber officinale</name>
    <name type="common">Ginger</name>
    <name type="synonym">Amomum zingiber</name>
    <dbReference type="NCBI Taxonomy" id="94328"/>
    <lineage>
        <taxon>Eukaryota</taxon>
        <taxon>Viridiplantae</taxon>
        <taxon>Streptophyta</taxon>
        <taxon>Embryophyta</taxon>
        <taxon>Tracheophyta</taxon>
        <taxon>Spermatophyta</taxon>
        <taxon>Magnoliopsida</taxon>
        <taxon>Liliopsida</taxon>
        <taxon>Zingiberales</taxon>
        <taxon>Zingiberaceae</taxon>
        <taxon>Zingiber</taxon>
    </lineage>
</organism>
<keyword evidence="1" id="KW-0812">Transmembrane</keyword>
<name>A0A8J5EAJ3_ZINOF</name>
<dbReference type="AlphaFoldDB" id="A0A8J5EAJ3"/>
<evidence type="ECO:0000313" key="3">
    <source>
        <dbReference type="Proteomes" id="UP000734854"/>
    </source>
</evidence>
<dbReference type="InterPro" id="IPR011050">
    <property type="entry name" value="Pectin_lyase_fold/virulence"/>
</dbReference>
<dbReference type="PANTHER" id="PTHR34358:SF2">
    <property type="entry name" value="OS03G0411600 PROTEIN"/>
    <property type="match status" value="1"/>
</dbReference>